<keyword evidence="2" id="KW-1185">Reference proteome</keyword>
<dbReference type="Pfam" id="PF05866">
    <property type="entry name" value="RusA"/>
    <property type="match status" value="1"/>
</dbReference>
<dbReference type="SUPFAM" id="SSF103084">
    <property type="entry name" value="Holliday junction resolvase RusA"/>
    <property type="match status" value="1"/>
</dbReference>
<dbReference type="GO" id="GO:0006310">
    <property type="term" value="P:DNA recombination"/>
    <property type="evidence" value="ECO:0007669"/>
    <property type="project" value="InterPro"/>
</dbReference>
<dbReference type="Proteomes" id="UP000030636">
    <property type="component" value="Chromosome"/>
</dbReference>
<dbReference type="STRING" id="1447715.AH67_05310"/>
<dbReference type="GO" id="GO:0006281">
    <property type="term" value="P:DNA repair"/>
    <property type="evidence" value="ECO:0007669"/>
    <property type="project" value="InterPro"/>
</dbReference>
<protein>
    <submittedName>
        <fullName evidence="1">Uncharacterized protein</fullName>
    </submittedName>
</protein>
<dbReference type="InterPro" id="IPR036614">
    <property type="entry name" value="RusA-like_sf"/>
</dbReference>
<sequence length="156" mass="17604">MSTSETPVLACHVDGIPATKGSYKPVRNRRTGKTLLVGMNRREHEWRSRVAREVRSQWFTQHPTRPMPYLDTPITVRAVFLLPRPKSVSPASRPWPTVAPDIDKLARCLLDALTDSGLIKDDSRIIHLDARKHYADPPHRAAGADITIHTLDKEES</sequence>
<dbReference type="HOGENOM" id="CLU_135593_1_0_11"/>
<reference evidence="1 2" key="1">
    <citation type="journal article" date="2015" name="Genome Announc.">
        <title>Bifidobacterium pseudolongum Strain PV8-2, Isolated from a Stool Sample of an Anemic Kenyan Infant.</title>
        <authorList>
            <person name="Vazquez-Gutierrez P."/>
            <person name="Lacroix C."/>
            <person name="Chassard C."/>
            <person name="Klumpp J."/>
            <person name="Stevens M.J."/>
            <person name="Jans C."/>
        </authorList>
    </citation>
    <scope>NUCLEOTIDE SEQUENCE [LARGE SCALE GENOMIC DNA]</scope>
    <source>
        <strain evidence="1 2">PV8-2</strain>
    </source>
</reference>
<gene>
    <name evidence="1" type="ORF">AH67_05310</name>
</gene>
<proteinExistence type="predicted"/>
<dbReference type="EMBL" id="CP007457">
    <property type="protein sequence ID" value="AIZ17068.1"/>
    <property type="molecule type" value="Genomic_DNA"/>
</dbReference>
<dbReference type="RefSeq" id="WP_039172003.1">
    <property type="nucleotide sequence ID" value="NZ_CP007457.1"/>
</dbReference>
<dbReference type="InterPro" id="IPR008822">
    <property type="entry name" value="Endonuclease_RusA-like"/>
</dbReference>
<dbReference type="AlphaFoldDB" id="A0A0A7I9W7"/>
<dbReference type="OrthoDB" id="3732467at2"/>
<organism evidence="1 2">
    <name type="scientific">Bifidobacterium pseudolongum PV8-2</name>
    <dbReference type="NCBI Taxonomy" id="1447715"/>
    <lineage>
        <taxon>Bacteria</taxon>
        <taxon>Bacillati</taxon>
        <taxon>Actinomycetota</taxon>
        <taxon>Actinomycetes</taxon>
        <taxon>Bifidobacteriales</taxon>
        <taxon>Bifidobacteriaceae</taxon>
        <taxon>Bifidobacterium</taxon>
    </lineage>
</organism>
<dbReference type="KEGG" id="bpsp:AH67_05310"/>
<accession>A0A0A7I9W7</accession>
<dbReference type="Gene3D" id="3.30.1330.70">
    <property type="entry name" value="Holliday junction resolvase RusA"/>
    <property type="match status" value="1"/>
</dbReference>
<evidence type="ECO:0000313" key="1">
    <source>
        <dbReference type="EMBL" id="AIZ17068.1"/>
    </source>
</evidence>
<dbReference type="GO" id="GO:0000287">
    <property type="term" value="F:magnesium ion binding"/>
    <property type="evidence" value="ECO:0007669"/>
    <property type="project" value="InterPro"/>
</dbReference>
<evidence type="ECO:0000313" key="2">
    <source>
        <dbReference type="Proteomes" id="UP000030636"/>
    </source>
</evidence>
<name>A0A0A7I9W7_9BIFI</name>